<protein>
    <recommendedName>
        <fullName evidence="1">Sm domain-containing protein</fullName>
    </recommendedName>
</protein>
<dbReference type="CDD" id="cd01733">
    <property type="entry name" value="LSm10"/>
    <property type="match status" value="1"/>
</dbReference>
<evidence type="ECO:0000313" key="2">
    <source>
        <dbReference type="EMBL" id="KAF7281526.1"/>
    </source>
</evidence>
<dbReference type="GO" id="GO:0071254">
    <property type="term" value="C:cytoplasmic U snRNP body"/>
    <property type="evidence" value="ECO:0007669"/>
    <property type="project" value="TreeGrafter"/>
</dbReference>
<keyword evidence="3" id="KW-1185">Reference proteome</keyword>
<dbReference type="Gene3D" id="2.30.30.100">
    <property type="match status" value="1"/>
</dbReference>
<reference evidence="2" key="1">
    <citation type="submission" date="2020-08" db="EMBL/GenBank/DDBJ databases">
        <title>Genome sequencing and assembly of the red palm weevil Rhynchophorus ferrugineus.</title>
        <authorList>
            <person name="Dias G.B."/>
            <person name="Bergman C.M."/>
            <person name="Manee M."/>
        </authorList>
    </citation>
    <scope>NUCLEOTIDE SEQUENCE</scope>
    <source>
        <strain evidence="2">AA-2017</strain>
        <tissue evidence="2">Whole larva</tissue>
    </source>
</reference>
<organism evidence="2 3">
    <name type="scientific">Rhynchophorus ferrugineus</name>
    <name type="common">Red palm weevil</name>
    <name type="synonym">Curculio ferrugineus</name>
    <dbReference type="NCBI Taxonomy" id="354439"/>
    <lineage>
        <taxon>Eukaryota</taxon>
        <taxon>Metazoa</taxon>
        <taxon>Ecdysozoa</taxon>
        <taxon>Arthropoda</taxon>
        <taxon>Hexapoda</taxon>
        <taxon>Insecta</taxon>
        <taxon>Pterygota</taxon>
        <taxon>Neoptera</taxon>
        <taxon>Endopterygota</taxon>
        <taxon>Coleoptera</taxon>
        <taxon>Polyphaga</taxon>
        <taxon>Cucujiformia</taxon>
        <taxon>Curculionidae</taxon>
        <taxon>Dryophthorinae</taxon>
        <taxon>Rhynchophorus</taxon>
    </lineage>
</organism>
<dbReference type="InterPro" id="IPR052840">
    <property type="entry name" value="U7_snRNA_Sm-like"/>
</dbReference>
<dbReference type="InterPro" id="IPR001163">
    <property type="entry name" value="Sm_dom_euk/arc"/>
</dbReference>
<accession>A0A834ILD6</accession>
<dbReference type="InterPro" id="IPR010920">
    <property type="entry name" value="LSM_dom_sf"/>
</dbReference>
<dbReference type="SUPFAM" id="SSF50182">
    <property type="entry name" value="Sm-like ribonucleoproteins"/>
    <property type="match status" value="1"/>
</dbReference>
<dbReference type="Pfam" id="PF01423">
    <property type="entry name" value="LSM"/>
    <property type="match status" value="1"/>
</dbReference>
<dbReference type="AlphaFoldDB" id="A0A834ILD6"/>
<dbReference type="Proteomes" id="UP000625711">
    <property type="component" value="Unassembled WGS sequence"/>
</dbReference>
<evidence type="ECO:0000259" key="1">
    <source>
        <dbReference type="Pfam" id="PF01423"/>
    </source>
</evidence>
<dbReference type="PANTHER" id="PTHR21196:SF1">
    <property type="entry name" value="U7 SNRNA-ASSOCIATED SM-LIKE PROTEIN LSM10"/>
    <property type="match status" value="1"/>
</dbReference>
<comment type="caution">
    <text evidence="2">The sequence shown here is derived from an EMBL/GenBank/DDBJ whole genome shotgun (WGS) entry which is preliminary data.</text>
</comment>
<dbReference type="GO" id="GO:0071208">
    <property type="term" value="F:histone pre-mRNA DCP binding"/>
    <property type="evidence" value="ECO:0007669"/>
    <property type="project" value="TreeGrafter"/>
</dbReference>
<dbReference type="GO" id="GO:0006398">
    <property type="term" value="P:mRNA 3'-end processing by stem-loop binding and cleavage"/>
    <property type="evidence" value="ECO:0007669"/>
    <property type="project" value="TreeGrafter"/>
</dbReference>
<feature type="domain" description="Sm" evidence="1">
    <location>
        <begin position="33"/>
        <end position="87"/>
    </location>
</feature>
<dbReference type="GO" id="GO:0016604">
    <property type="term" value="C:nuclear body"/>
    <property type="evidence" value="ECO:0007669"/>
    <property type="project" value="TreeGrafter"/>
</dbReference>
<proteinExistence type="predicted"/>
<dbReference type="EMBL" id="JAACXV010000237">
    <property type="protein sequence ID" value="KAF7281526.1"/>
    <property type="molecule type" value="Genomic_DNA"/>
</dbReference>
<dbReference type="OrthoDB" id="10256176at2759"/>
<gene>
    <name evidence="2" type="ORF">GWI33_004562</name>
</gene>
<dbReference type="GO" id="GO:0071209">
    <property type="term" value="F:U7 snRNA binding"/>
    <property type="evidence" value="ECO:0007669"/>
    <property type="project" value="TreeGrafter"/>
</dbReference>
<dbReference type="PANTHER" id="PTHR21196">
    <property type="entry name" value="U7 SNRNA-ASSOCIATED SM-LIKE PROTEIN LSM10"/>
    <property type="match status" value="1"/>
</dbReference>
<sequence length="140" mass="16349">MNIQFHETAPSKKEQFFYYNTLVGLVKTLESSFTTIDLRNDCRVCGKISKVDGYMNIEMENVNFYDLKGDKKALKSFYINARNIRNIRIPPEKDVLALFKHECTRTVKKPKQSKTHTFKVSRAMKRNAETIAEAYTIKEK</sequence>
<evidence type="ECO:0000313" key="3">
    <source>
        <dbReference type="Proteomes" id="UP000625711"/>
    </source>
</evidence>
<name>A0A834ILD6_RHYFE</name>